<evidence type="ECO:0000313" key="2">
    <source>
        <dbReference type="EMBL" id="KAL0186671.1"/>
    </source>
</evidence>
<keyword evidence="3" id="KW-1185">Reference proteome</keyword>
<comment type="caution">
    <text evidence="2">The sequence shown here is derived from an EMBL/GenBank/DDBJ whole genome shotgun (WGS) entry which is preliminary data.</text>
</comment>
<evidence type="ECO:0000313" key="3">
    <source>
        <dbReference type="Proteomes" id="UP001529510"/>
    </source>
</evidence>
<evidence type="ECO:0000256" key="1">
    <source>
        <dbReference type="SAM" id="MobiDB-lite"/>
    </source>
</evidence>
<sequence>MPEVSVTGRDNRPGLLGKQQAMPHALALYQQQITMAHESSQEAKQQQQQPTKSQHNTGGGESSSPRVRTRSPGVSDRDRE</sequence>
<feature type="non-terminal residue" evidence="2">
    <location>
        <position position="80"/>
    </location>
</feature>
<gene>
    <name evidence="2" type="ORF">M9458_018341</name>
</gene>
<reference evidence="2 3" key="1">
    <citation type="submission" date="2024-05" db="EMBL/GenBank/DDBJ databases">
        <title>Genome sequencing and assembly of Indian major carp, Cirrhinus mrigala (Hamilton, 1822).</title>
        <authorList>
            <person name="Mohindra V."/>
            <person name="Chowdhury L.M."/>
            <person name="Lal K."/>
            <person name="Jena J.K."/>
        </authorList>
    </citation>
    <scope>NUCLEOTIDE SEQUENCE [LARGE SCALE GENOMIC DNA]</scope>
    <source>
        <strain evidence="2">CM1030</strain>
        <tissue evidence="2">Blood</tissue>
    </source>
</reference>
<proteinExistence type="predicted"/>
<name>A0ABD0QKC1_CIRMR</name>
<protein>
    <submittedName>
        <fullName evidence="2">Uncharacterized protein</fullName>
    </submittedName>
</protein>
<dbReference type="AlphaFoldDB" id="A0ABD0QKC1"/>
<dbReference type="Proteomes" id="UP001529510">
    <property type="component" value="Unassembled WGS sequence"/>
</dbReference>
<dbReference type="EMBL" id="JAMKFB020000008">
    <property type="protein sequence ID" value="KAL0186671.1"/>
    <property type="molecule type" value="Genomic_DNA"/>
</dbReference>
<accession>A0ABD0QKC1</accession>
<organism evidence="2 3">
    <name type="scientific">Cirrhinus mrigala</name>
    <name type="common">Mrigala</name>
    <dbReference type="NCBI Taxonomy" id="683832"/>
    <lineage>
        <taxon>Eukaryota</taxon>
        <taxon>Metazoa</taxon>
        <taxon>Chordata</taxon>
        <taxon>Craniata</taxon>
        <taxon>Vertebrata</taxon>
        <taxon>Euteleostomi</taxon>
        <taxon>Actinopterygii</taxon>
        <taxon>Neopterygii</taxon>
        <taxon>Teleostei</taxon>
        <taxon>Ostariophysi</taxon>
        <taxon>Cypriniformes</taxon>
        <taxon>Cyprinidae</taxon>
        <taxon>Labeoninae</taxon>
        <taxon>Labeonini</taxon>
        <taxon>Cirrhinus</taxon>
    </lineage>
</organism>
<feature type="compositionally biased region" description="Low complexity" evidence="1">
    <location>
        <begin position="36"/>
        <end position="55"/>
    </location>
</feature>
<feature type="region of interest" description="Disordered" evidence="1">
    <location>
        <begin position="1"/>
        <end position="80"/>
    </location>
</feature>